<dbReference type="GO" id="GO:0003677">
    <property type="term" value="F:DNA binding"/>
    <property type="evidence" value="ECO:0007669"/>
    <property type="project" value="InterPro"/>
</dbReference>
<gene>
    <name evidence="3" type="ORF">H5411_38690</name>
</gene>
<dbReference type="SUPFAM" id="SSF52980">
    <property type="entry name" value="Restriction endonuclease-like"/>
    <property type="match status" value="1"/>
</dbReference>
<dbReference type="InterPro" id="IPR007560">
    <property type="entry name" value="Restrct_endonuc_IV_Mrr"/>
</dbReference>
<accession>A0A8E2B952</accession>
<organism evidence="3 4">
    <name type="scientific">Amycolatopsis echigonensis</name>
    <dbReference type="NCBI Taxonomy" id="2576905"/>
    <lineage>
        <taxon>Bacteria</taxon>
        <taxon>Bacillati</taxon>
        <taxon>Actinomycetota</taxon>
        <taxon>Actinomycetes</taxon>
        <taxon>Pseudonocardiales</taxon>
        <taxon>Pseudonocardiaceae</taxon>
        <taxon>Amycolatopsis</taxon>
    </lineage>
</organism>
<evidence type="ECO:0000259" key="2">
    <source>
        <dbReference type="Pfam" id="PF20703"/>
    </source>
</evidence>
<dbReference type="SUPFAM" id="SSF52540">
    <property type="entry name" value="P-loop containing nucleoside triphosphate hydrolases"/>
    <property type="match status" value="1"/>
</dbReference>
<protein>
    <submittedName>
        <fullName evidence="3">Restriction endonuclease</fullName>
    </submittedName>
</protein>
<feature type="domain" description="Novel STAND NTPase 1" evidence="2">
    <location>
        <begin position="257"/>
        <end position="472"/>
    </location>
</feature>
<evidence type="ECO:0000259" key="1">
    <source>
        <dbReference type="Pfam" id="PF04471"/>
    </source>
</evidence>
<dbReference type="Gene3D" id="3.40.50.300">
    <property type="entry name" value="P-loop containing nucleotide triphosphate hydrolases"/>
    <property type="match status" value="1"/>
</dbReference>
<name>A0A8E2B952_9PSEU</name>
<dbReference type="Proteomes" id="UP000550260">
    <property type="component" value="Unassembled WGS sequence"/>
</dbReference>
<dbReference type="Pfam" id="PF04471">
    <property type="entry name" value="Mrr_cat"/>
    <property type="match status" value="1"/>
</dbReference>
<comment type="caution">
    <text evidence="3">The sequence shown here is derived from an EMBL/GenBank/DDBJ whole genome shotgun (WGS) entry which is preliminary data.</text>
</comment>
<evidence type="ECO:0000313" key="4">
    <source>
        <dbReference type="Proteomes" id="UP000550260"/>
    </source>
</evidence>
<sequence>MDQITVDTAAVVVLAEGSSTSEISNRRGHLFEMFIAKLLATQGYGDPHPENLNFTSEGIELDVQARHTVTNEQLICECKAYSSNVRVPLLTSFLGKFALARADDDRIHGLFIALPRLTPEAKEKADAAQAKLPGFRYLGSYEICQLLQAANVLPSWDEGPEIRSDPTVIVTEHGVVLAACELDSQTRRASRWVTWTRTQDVPAPVVRLIERHLSKGLPVVRAGHEAGAVPIRVPSLPKIVEVQGSTSDFEYQLPAAPEFFIGRKILAQSLLEKLRDRDTAGSIVINAKSGWGKSSLVLHLQKGIEKAGGVGIVIDSRTAERSEFVPAAMERIIRKAVERKVLELPPQAAFSSLQSIVETLKRATWTSPARPIFLAFDQFENVFRDSDLTREFRDLAFLIREINAPLTISFSWKTDVVAWTEGYPFGLRNDIRDASLVSILEPFGPSEVEALLRRLEKSLGSKLNRDLRQRLREYNSQGLPWLFKKFGAHILAEVDRGVTQDDLAKQALNARGLFESDLARLSPSEQAVLRTVAQAAPVAISDLDYDVATGAVLDSLLHQRLVVQVGHTIDVYWDTFRDYLNNGSVAIEDSYVVRYAPLGAGRLLRVVVAEGGSVSVPDAAARLDTTATVVFNYSRELRQFGVLSAESNRVTLEPDLLDSPDREEAIRARVSQALRRHKMYKLAADMLTREDIVSIPQFAAVLAAEFRAVAAKSDSWVTYARSFCQWMEYAGLVRLLANGMTRMTESDSEPLGRLLSGAVPVRVRSPFPGANPGPALQLLLHLSDPAGHTRPSKNGFATAVRDLTALGLVDTDEGERIVLSGNSVFSHGAVEPGRLREIVERQRGMREAFAALESNPGLSPLSLGIAHRDALGAEWAESTMLSAGKFIRAWARACGISTQLRTTDRQD</sequence>
<feature type="domain" description="Restriction endonuclease type IV Mrr" evidence="1">
    <location>
        <begin position="27"/>
        <end position="128"/>
    </location>
</feature>
<dbReference type="RefSeq" id="WP_183126651.1">
    <property type="nucleotide sequence ID" value="NZ_JACJHR010000089.1"/>
</dbReference>
<dbReference type="AlphaFoldDB" id="A0A8E2B952"/>
<evidence type="ECO:0000313" key="3">
    <source>
        <dbReference type="EMBL" id="MBB2505052.1"/>
    </source>
</evidence>
<proteinExistence type="predicted"/>
<keyword evidence="3" id="KW-0540">Nuclease</keyword>
<keyword evidence="3" id="KW-0378">Hydrolase</keyword>
<dbReference type="EMBL" id="JACJHR010000089">
    <property type="protein sequence ID" value="MBB2505052.1"/>
    <property type="molecule type" value="Genomic_DNA"/>
</dbReference>
<dbReference type="GO" id="GO:0009307">
    <property type="term" value="P:DNA restriction-modification system"/>
    <property type="evidence" value="ECO:0007669"/>
    <property type="project" value="InterPro"/>
</dbReference>
<dbReference type="InterPro" id="IPR027417">
    <property type="entry name" value="P-loop_NTPase"/>
</dbReference>
<dbReference type="InterPro" id="IPR049052">
    <property type="entry name" value="nSTAND1"/>
</dbReference>
<dbReference type="Pfam" id="PF20703">
    <property type="entry name" value="nSTAND1"/>
    <property type="match status" value="1"/>
</dbReference>
<dbReference type="InterPro" id="IPR011335">
    <property type="entry name" value="Restrct_endonuc-II-like"/>
</dbReference>
<dbReference type="GO" id="GO:0004519">
    <property type="term" value="F:endonuclease activity"/>
    <property type="evidence" value="ECO:0007669"/>
    <property type="project" value="UniProtKB-KW"/>
</dbReference>
<reference evidence="3 4" key="1">
    <citation type="submission" date="2020-08" db="EMBL/GenBank/DDBJ databases">
        <title>Amycolatopsis echigonensis JCM 21831.</title>
        <authorList>
            <person name="Tedsree N."/>
            <person name="Kuncharoen N."/>
            <person name="Likhitwitayawuid K."/>
            <person name="Tanasupawat S."/>
        </authorList>
    </citation>
    <scope>NUCLEOTIDE SEQUENCE [LARGE SCALE GENOMIC DNA]</scope>
    <source>
        <strain evidence="3 4">JCM 21831</strain>
    </source>
</reference>
<keyword evidence="3" id="KW-0255">Endonuclease</keyword>